<comment type="similarity">
    <text evidence="9">Belongs to the PanD family.</text>
</comment>
<keyword evidence="1 9" id="KW-0963">Cytoplasm</keyword>
<dbReference type="EC" id="4.1.1.11" evidence="9"/>
<dbReference type="InterPro" id="IPR003190">
    <property type="entry name" value="Asp_decarbox"/>
</dbReference>
<dbReference type="GO" id="GO:0004068">
    <property type="term" value="F:aspartate 1-decarboxylase activity"/>
    <property type="evidence" value="ECO:0007669"/>
    <property type="project" value="UniProtKB-UniRule"/>
</dbReference>
<dbReference type="Pfam" id="PF02261">
    <property type="entry name" value="Asp_decarbox"/>
    <property type="match status" value="1"/>
</dbReference>
<evidence type="ECO:0000256" key="11">
    <source>
        <dbReference type="PIRSR" id="PIRSR006246-2"/>
    </source>
</evidence>
<dbReference type="InterPro" id="IPR009010">
    <property type="entry name" value="Asp_de-COase-like_dom_sf"/>
</dbReference>
<keyword evidence="5 9" id="KW-0865">Zymogen</keyword>
<keyword evidence="3 9" id="KW-0210">Decarboxylase</keyword>
<accession>A0A2W5PQ05</accession>
<name>A0A2W5PQ05_9BACT</name>
<feature type="active site" description="Proton donor" evidence="9 10">
    <location>
        <position position="58"/>
    </location>
</feature>
<evidence type="ECO:0000256" key="10">
    <source>
        <dbReference type="PIRSR" id="PIRSR006246-1"/>
    </source>
</evidence>
<evidence type="ECO:0000256" key="8">
    <source>
        <dbReference type="ARBA" id="ARBA00023317"/>
    </source>
</evidence>
<feature type="modified residue" description="Pyruvic acid (Ser)" evidence="9 12">
    <location>
        <position position="25"/>
    </location>
</feature>
<evidence type="ECO:0000256" key="3">
    <source>
        <dbReference type="ARBA" id="ARBA00022793"/>
    </source>
</evidence>
<comment type="cofactor">
    <cofactor evidence="9 10">
        <name>pyruvate</name>
        <dbReference type="ChEBI" id="CHEBI:15361"/>
    </cofactor>
    <text evidence="9 10">Binds 1 pyruvoyl group covalently per subunit.</text>
</comment>
<keyword evidence="8 9" id="KW-0670">Pyruvate</keyword>
<dbReference type="HAMAP" id="MF_00446">
    <property type="entry name" value="PanD"/>
    <property type="match status" value="1"/>
</dbReference>
<protein>
    <recommendedName>
        <fullName evidence="9">Aspartate 1-decarboxylase</fullName>
        <ecNumber evidence="9">4.1.1.11</ecNumber>
    </recommendedName>
    <alternativeName>
        <fullName evidence="9">Aspartate alpha-decarboxylase</fullName>
    </alternativeName>
    <component>
        <recommendedName>
            <fullName evidence="9">Aspartate 1-decarboxylase beta chain</fullName>
        </recommendedName>
    </component>
    <component>
        <recommendedName>
            <fullName evidence="9">Aspartate 1-decarboxylase alpha chain</fullName>
        </recommendedName>
    </component>
</protein>
<evidence type="ECO:0000313" key="14">
    <source>
        <dbReference type="EMBL" id="PZQ44583.1"/>
    </source>
</evidence>
<evidence type="ECO:0000256" key="6">
    <source>
        <dbReference type="ARBA" id="ARBA00023239"/>
    </source>
</evidence>
<keyword evidence="4 9" id="KW-0068">Autocatalytic cleavage</keyword>
<dbReference type="AlphaFoldDB" id="A0A2W5PQ05"/>
<evidence type="ECO:0000313" key="15">
    <source>
        <dbReference type="Proteomes" id="UP000249417"/>
    </source>
</evidence>
<dbReference type="SUPFAM" id="SSF50692">
    <property type="entry name" value="ADC-like"/>
    <property type="match status" value="1"/>
</dbReference>
<comment type="subunit">
    <text evidence="9">Heterooctamer of four alpha and four beta subunits.</text>
</comment>
<keyword evidence="2 9" id="KW-0566">Pantothenate biosynthesis</keyword>
<comment type="subcellular location">
    <subcellularLocation>
        <location evidence="9">Cytoplasm</location>
    </subcellularLocation>
</comment>
<evidence type="ECO:0000256" key="7">
    <source>
        <dbReference type="ARBA" id="ARBA00023270"/>
    </source>
</evidence>
<organism evidence="14 15">
    <name type="scientific">Micavibrio aeruginosavorus</name>
    <dbReference type="NCBI Taxonomy" id="349221"/>
    <lineage>
        <taxon>Bacteria</taxon>
        <taxon>Pseudomonadati</taxon>
        <taxon>Bdellovibrionota</taxon>
        <taxon>Bdellovibrionia</taxon>
        <taxon>Bdellovibrionales</taxon>
        <taxon>Pseudobdellovibrionaceae</taxon>
        <taxon>Micavibrio</taxon>
    </lineage>
</organism>
<dbReference type="UniPathway" id="UPA00028">
    <property type="reaction ID" value="UER00002"/>
</dbReference>
<feature type="active site" description="Schiff-base intermediate with substrate; via pyruvic acid" evidence="9 10">
    <location>
        <position position="25"/>
    </location>
</feature>
<evidence type="ECO:0000256" key="1">
    <source>
        <dbReference type="ARBA" id="ARBA00022490"/>
    </source>
</evidence>
<evidence type="ECO:0000256" key="2">
    <source>
        <dbReference type="ARBA" id="ARBA00022655"/>
    </source>
</evidence>
<evidence type="ECO:0000256" key="12">
    <source>
        <dbReference type="PIRSR" id="PIRSR006246-3"/>
    </source>
</evidence>
<sequence length="126" mass="13389">MNITMLKSKIHRATVTQCDLHYEGSLTIDVALMEASGIIAHEQIDVLNINNGARFTTYAIEGKRGSGIIGVNGAAARLAQNGDMIIVCSYGSMDAVEAKTFEPTVVFVDESNLHAKAVKVSHAAAV</sequence>
<evidence type="ECO:0000256" key="5">
    <source>
        <dbReference type="ARBA" id="ARBA00023145"/>
    </source>
</evidence>
<feature type="chain" id="PRO_5016197524" description="Aspartate 1-decarboxylase beta chain" evidence="9 13">
    <location>
        <begin position="1"/>
        <end position="24"/>
    </location>
</feature>
<comment type="pathway">
    <text evidence="9">Cofactor biosynthesis; (R)-pantothenate biosynthesis; beta-alanine from L-aspartate: step 1/1.</text>
</comment>
<proteinExistence type="inferred from homology"/>
<evidence type="ECO:0000256" key="9">
    <source>
        <dbReference type="HAMAP-Rule" id="MF_00446"/>
    </source>
</evidence>
<keyword evidence="7 9" id="KW-0704">Schiff base</keyword>
<feature type="binding site" evidence="9 11">
    <location>
        <position position="57"/>
    </location>
    <ligand>
        <name>substrate</name>
    </ligand>
</feature>
<dbReference type="EMBL" id="QFQB01000086">
    <property type="protein sequence ID" value="PZQ44583.1"/>
    <property type="molecule type" value="Genomic_DNA"/>
</dbReference>
<dbReference type="PIRSF" id="PIRSF006246">
    <property type="entry name" value="Asp_decarbox"/>
    <property type="match status" value="1"/>
</dbReference>
<comment type="function">
    <text evidence="9">Catalyzes the pyruvoyl-dependent decarboxylation of aspartate to produce beta-alanine.</text>
</comment>
<dbReference type="PANTHER" id="PTHR21012:SF0">
    <property type="entry name" value="ASPARTATE 1-DECARBOXYLASE"/>
    <property type="match status" value="1"/>
</dbReference>
<comment type="catalytic activity">
    <reaction evidence="9">
        <text>L-aspartate + H(+) = beta-alanine + CO2</text>
        <dbReference type="Rhea" id="RHEA:19497"/>
        <dbReference type="ChEBI" id="CHEBI:15378"/>
        <dbReference type="ChEBI" id="CHEBI:16526"/>
        <dbReference type="ChEBI" id="CHEBI:29991"/>
        <dbReference type="ChEBI" id="CHEBI:57966"/>
        <dbReference type="EC" id="4.1.1.11"/>
    </reaction>
</comment>
<feature type="chain" id="PRO_5016197523" description="Aspartate 1-decarboxylase alpha chain" evidence="9 13">
    <location>
        <begin position="25"/>
        <end position="126"/>
    </location>
</feature>
<dbReference type="PANTHER" id="PTHR21012">
    <property type="entry name" value="ASPARTATE 1-DECARBOXYLASE"/>
    <property type="match status" value="1"/>
</dbReference>
<gene>
    <name evidence="9" type="primary">panD</name>
    <name evidence="14" type="ORF">DI551_09840</name>
</gene>
<evidence type="ECO:0000256" key="4">
    <source>
        <dbReference type="ARBA" id="ARBA00022813"/>
    </source>
</evidence>
<keyword evidence="6 9" id="KW-0456">Lyase</keyword>
<dbReference type="Gene3D" id="2.40.40.20">
    <property type="match status" value="1"/>
</dbReference>
<dbReference type="GO" id="GO:0005829">
    <property type="term" value="C:cytosol"/>
    <property type="evidence" value="ECO:0007669"/>
    <property type="project" value="TreeGrafter"/>
</dbReference>
<feature type="binding site" evidence="9 11">
    <location>
        <begin position="73"/>
        <end position="75"/>
    </location>
    <ligand>
        <name>substrate</name>
    </ligand>
</feature>
<dbReference type="CDD" id="cd06919">
    <property type="entry name" value="Asp_decarbox"/>
    <property type="match status" value="1"/>
</dbReference>
<reference evidence="14 15" key="1">
    <citation type="submission" date="2017-08" db="EMBL/GenBank/DDBJ databases">
        <title>Infants hospitalized years apart are colonized by the same room-sourced microbial strains.</title>
        <authorList>
            <person name="Brooks B."/>
            <person name="Olm M.R."/>
            <person name="Firek B.A."/>
            <person name="Baker R."/>
            <person name="Thomas B.C."/>
            <person name="Morowitz M.J."/>
            <person name="Banfield J.F."/>
        </authorList>
    </citation>
    <scope>NUCLEOTIDE SEQUENCE [LARGE SCALE GENOMIC DNA]</scope>
    <source>
        <strain evidence="14">S2_005_002_R2_29</strain>
    </source>
</reference>
<comment type="PTM">
    <text evidence="9 12">Is synthesized initially as an inactive proenzyme, which is activated by self-cleavage at a specific serine bond to produce a beta-subunit with a hydroxyl group at its C-terminus and an alpha-subunit with a pyruvoyl group at its N-terminus.</text>
</comment>
<dbReference type="GO" id="GO:0006523">
    <property type="term" value="P:alanine biosynthetic process"/>
    <property type="evidence" value="ECO:0007669"/>
    <property type="project" value="InterPro"/>
</dbReference>
<dbReference type="NCBIfam" id="TIGR00223">
    <property type="entry name" value="panD"/>
    <property type="match status" value="1"/>
</dbReference>
<dbReference type="GO" id="GO:0015940">
    <property type="term" value="P:pantothenate biosynthetic process"/>
    <property type="evidence" value="ECO:0007669"/>
    <property type="project" value="UniProtKB-UniRule"/>
</dbReference>
<comment type="caution">
    <text evidence="14">The sequence shown here is derived from an EMBL/GenBank/DDBJ whole genome shotgun (WGS) entry which is preliminary data.</text>
</comment>
<evidence type="ECO:0000256" key="13">
    <source>
        <dbReference type="PIRSR" id="PIRSR006246-5"/>
    </source>
</evidence>
<dbReference type="Proteomes" id="UP000249417">
    <property type="component" value="Unassembled WGS sequence"/>
</dbReference>